<dbReference type="EMBL" id="BMAT01006538">
    <property type="protein sequence ID" value="GFS14619.1"/>
    <property type="molecule type" value="Genomic_DNA"/>
</dbReference>
<proteinExistence type="predicted"/>
<organism evidence="2 3">
    <name type="scientific">Elysia marginata</name>
    <dbReference type="NCBI Taxonomy" id="1093978"/>
    <lineage>
        <taxon>Eukaryota</taxon>
        <taxon>Metazoa</taxon>
        <taxon>Spiralia</taxon>
        <taxon>Lophotrochozoa</taxon>
        <taxon>Mollusca</taxon>
        <taxon>Gastropoda</taxon>
        <taxon>Heterobranchia</taxon>
        <taxon>Euthyneura</taxon>
        <taxon>Panpulmonata</taxon>
        <taxon>Sacoglossa</taxon>
        <taxon>Placobranchoidea</taxon>
        <taxon>Plakobranchidae</taxon>
        <taxon>Elysia</taxon>
    </lineage>
</organism>
<dbReference type="Proteomes" id="UP000762676">
    <property type="component" value="Unassembled WGS sequence"/>
</dbReference>
<gene>
    <name evidence="2" type="ORF">ElyMa_003167300</name>
</gene>
<protein>
    <submittedName>
        <fullName evidence="2">Uncharacterized protein</fullName>
    </submittedName>
</protein>
<sequence length="361" mass="39973">MASNIESSLRVSLHASEDLRRSLNSSHSSSNSAKLSPRRWGEGQGLNGSRSSGVSLWGSTVSSNTWPRSPKSVQLISSAFLSSPTTRFRSARSSLTSSCTLHSRGDGPDICPFDSSKYRLKPLPMSPSSRSLRSSLPLSPASDLHRSQNKYGWSSMSGIPDVLHYGNNEEPLNLRVSRGAAAIDDGLDELMAEIEEVFQESTYKSTPFSERVLQQTGGLSRSFVSNSKQENGEYLYVNGNLSSHIVKDDHAWRNEESFLDNKSSCRIKEVSNFRKVPCSYGNLSLSSSKFPSRISLQSTGSQETESSGAIENPKAITNGRKFRMQLEAKYEQYRETSPPPFFCCKFEADAVDVYCWCMAYD</sequence>
<feature type="region of interest" description="Disordered" evidence="1">
    <location>
        <begin position="122"/>
        <end position="143"/>
    </location>
</feature>
<reference evidence="2 3" key="1">
    <citation type="journal article" date="2021" name="Elife">
        <title>Chloroplast acquisition without the gene transfer in kleptoplastic sea slugs, Plakobranchus ocellatus.</title>
        <authorList>
            <person name="Maeda T."/>
            <person name="Takahashi S."/>
            <person name="Yoshida T."/>
            <person name="Shimamura S."/>
            <person name="Takaki Y."/>
            <person name="Nagai Y."/>
            <person name="Toyoda A."/>
            <person name="Suzuki Y."/>
            <person name="Arimoto A."/>
            <person name="Ishii H."/>
            <person name="Satoh N."/>
            <person name="Nishiyama T."/>
            <person name="Hasebe M."/>
            <person name="Maruyama T."/>
            <person name="Minagawa J."/>
            <person name="Obokata J."/>
            <person name="Shigenobu S."/>
        </authorList>
    </citation>
    <scope>NUCLEOTIDE SEQUENCE [LARGE SCALE GENOMIC DNA]</scope>
</reference>
<comment type="caution">
    <text evidence="2">The sequence shown here is derived from an EMBL/GenBank/DDBJ whole genome shotgun (WGS) entry which is preliminary data.</text>
</comment>
<evidence type="ECO:0000313" key="2">
    <source>
        <dbReference type="EMBL" id="GFS14619.1"/>
    </source>
</evidence>
<feature type="compositionally biased region" description="Low complexity" evidence="1">
    <location>
        <begin position="122"/>
        <end position="142"/>
    </location>
</feature>
<evidence type="ECO:0000313" key="3">
    <source>
        <dbReference type="Proteomes" id="UP000762676"/>
    </source>
</evidence>
<name>A0AAV4IY33_9GAST</name>
<feature type="compositionally biased region" description="Low complexity" evidence="1">
    <location>
        <begin position="22"/>
        <end position="32"/>
    </location>
</feature>
<keyword evidence="3" id="KW-1185">Reference proteome</keyword>
<dbReference type="AlphaFoldDB" id="A0AAV4IY33"/>
<feature type="region of interest" description="Disordered" evidence="1">
    <location>
        <begin position="21"/>
        <end position="54"/>
    </location>
</feature>
<evidence type="ECO:0000256" key="1">
    <source>
        <dbReference type="SAM" id="MobiDB-lite"/>
    </source>
</evidence>
<accession>A0AAV4IY33</accession>